<dbReference type="SUPFAM" id="SSF56731">
    <property type="entry name" value="DNA primase core"/>
    <property type="match status" value="1"/>
</dbReference>
<protein>
    <recommendedName>
        <fullName evidence="3">Toprim domain-containing protein</fullName>
    </recommendedName>
</protein>
<evidence type="ECO:0000313" key="1">
    <source>
        <dbReference type="EMBL" id="AUZ94731.1"/>
    </source>
</evidence>
<dbReference type="Proteomes" id="UP000223042">
    <property type="component" value="Segment"/>
</dbReference>
<dbReference type="RefSeq" id="YP_009791791.1">
    <property type="nucleotide sequence ID" value="NC_047845.1"/>
</dbReference>
<evidence type="ECO:0008006" key="3">
    <source>
        <dbReference type="Google" id="ProtNLM"/>
    </source>
</evidence>
<evidence type="ECO:0000313" key="2">
    <source>
        <dbReference type="Proteomes" id="UP000223042"/>
    </source>
</evidence>
<accession>A0A2L0UYX9</accession>
<proteinExistence type="predicted"/>
<dbReference type="Gene3D" id="3.40.1360.10">
    <property type="match status" value="1"/>
</dbReference>
<dbReference type="Pfam" id="PF13155">
    <property type="entry name" value="Toprim_2"/>
    <property type="match status" value="1"/>
</dbReference>
<name>A0A2L0UYX9_9CAUD</name>
<dbReference type="CDD" id="cd01029">
    <property type="entry name" value="TOPRIM_primases"/>
    <property type="match status" value="1"/>
</dbReference>
<dbReference type="EMBL" id="MF403005">
    <property type="protein sequence ID" value="AUZ94731.1"/>
    <property type="molecule type" value="Genomic_DNA"/>
</dbReference>
<dbReference type="KEGG" id="vg:54981979"/>
<keyword evidence="2" id="KW-1185">Reference proteome</keyword>
<dbReference type="InterPro" id="IPR034154">
    <property type="entry name" value="TOPRIM_DnaG/twinkle"/>
</dbReference>
<reference evidence="2" key="1">
    <citation type="submission" date="2017-06" db="EMBL/GenBank/DDBJ databases">
        <authorList>
            <person name="Spollen W.G."/>
            <person name="Givan S.A."/>
            <person name="Brown P.B."/>
            <person name="Attai H."/>
        </authorList>
    </citation>
    <scope>NUCLEOTIDE SEQUENCE [LARGE SCALE GENOMIC DNA]</scope>
</reference>
<organism evidence="1 2">
    <name type="scientific">Agrobacterium phage Atu_ph02</name>
    <dbReference type="NCBI Taxonomy" id="2024261"/>
    <lineage>
        <taxon>Viruses</taxon>
        <taxon>Duplodnaviria</taxon>
        <taxon>Heunggongvirae</taxon>
        <taxon>Uroviricota</taxon>
        <taxon>Caudoviricetes</taxon>
        <taxon>Autographivirales</taxon>
        <taxon>Dunnvirinae</taxon>
        <taxon>Atuphduovirus</taxon>
        <taxon>Atuphduovirus atuph02</taxon>
    </lineage>
</organism>
<dbReference type="GeneID" id="54981979"/>
<sequence length="133" mass="14682">MARATDNQKPKYIAKYKYDDMDAVFTSLIKENSPYDLVVAEDCLSAIRIGRYNTARSLLGTSSGQGKVMSLLQGLPKVPRIAVWLDGDKAGRKGRNSLARQLELLGAEVTKITTPKDPKAYTNAEIERILHGN</sequence>